<keyword evidence="3" id="KW-0966">Cell projection</keyword>
<dbReference type="InterPro" id="IPR056199">
    <property type="entry name" value="SPEF2_C"/>
</dbReference>
<sequence>KAELNCFQDTKRFLQDYYRAMECKSPIEDNKKFTRVTLVQMDAKDVSETQLRFPPSVPRISISPETAMPKPKVKAIMKNKIDSSLENIVSNFEANENLVMDTWQQASSAVSHMVAAEIHQRLMEEEKGNQPADSKEKSPQMGANKKVKKEKEATKKKEADKKAKDKSPPIEEATSVIVTAEEMAKIERKNELRLKIKEEHIAALQFEEKATQFRLELIKAKALTVLEDAVIQVIDVYKIMEKWLGERYLNEMASIEKLTEVARYHIETATKIQKELYLGQEDFFINDDIKVFPDPPPPTRPLPVEKEENGTLTIEQLGNLGDQFLDIAPKGLVRNKTFTDILLDLITLNLGTNSLPSSWMHLSQSELQELTSLLVVNSEFVDCWKFLLVAAMPWPIPLEEELLETLQRFKAVDEAQTGNINFEQYMQAGLWFSGDEEMKIPENPLEPLPFNRQEHLIEFFFMLFADCEKDPPQLDYTQMLLYFACHPDMVEGIYRALSVAVGTHIFRRLKTPLLAAGKTSFSPGMSPIEEFPKLEDKDGREERELKEESDEGEQKEKEKANTEKISMETLLTVFRGGNEAQDTNRFVSHLKIENIYAENFTKTFQDLGVKNMELIEIALLLKHPFIQELIANYLDYKIPVIKKILQRNGHGQRSDEERSPSRFTEEKK</sequence>
<keyword evidence="3" id="KW-0969">Cilium</keyword>
<protein>
    <submittedName>
        <fullName evidence="3">Sperm flagellar protein 2</fullName>
    </submittedName>
</protein>
<dbReference type="EMBL" id="JH174051">
    <property type="protein sequence ID" value="EHB18181.1"/>
    <property type="molecule type" value="Genomic_DNA"/>
</dbReference>
<feature type="region of interest" description="Disordered" evidence="1">
    <location>
        <begin position="524"/>
        <end position="561"/>
    </location>
</feature>
<dbReference type="GO" id="GO:0002177">
    <property type="term" value="C:manchette"/>
    <property type="evidence" value="ECO:0007669"/>
    <property type="project" value="TreeGrafter"/>
</dbReference>
<dbReference type="PANTHER" id="PTHR14919">
    <property type="entry name" value="KPL2-RELATED"/>
    <property type="match status" value="1"/>
</dbReference>
<feature type="domain" description="SPEF2 C-terminal" evidence="2">
    <location>
        <begin position="311"/>
        <end position="506"/>
    </location>
</feature>
<organism evidence="3 4">
    <name type="scientific">Heterocephalus glaber</name>
    <name type="common">Naked mole rat</name>
    <dbReference type="NCBI Taxonomy" id="10181"/>
    <lineage>
        <taxon>Eukaryota</taxon>
        <taxon>Metazoa</taxon>
        <taxon>Chordata</taxon>
        <taxon>Craniata</taxon>
        <taxon>Vertebrata</taxon>
        <taxon>Euteleostomi</taxon>
        <taxon>Mammalia</taxon>
        <taxon>Eutheria</taxon>
        <taxon>Euarchontoglires</taxon>
        <taxon>Glires</taxon>
        <taxon>Rodentia</taxon>
        <taxon>Hystricomorpha</taxon>
        <taxon>Bathyergidae</taxon>
        <taxon>Heterocephalus</taxon>
    </lineage>
</organism>
<gene>
    <name evidence="3" type="ORF">GW7_08012</name>
</gene>
<dbReference type="Proteomes" id="UP000006813">
    <property type="component" value="Unassembled WGS sequence"/>
</dbReference>
<feature type="compositionally biased region" description="Basic and acidic residues" evidence="1">
    <location>
        <begin position="149"/>
        <end position="169"/>
    </location>
</feature>
<dbReference type="PANTHER" id="PTHR14919:SF0">
    <property type="entry name" value="SPERM FLAGELLAR PROTEIN 2"/>
    <property type="match status" value="1"/>
</dbReference>
<dbReference type="STRING" id="10181.G5C9H0"/>
<evidence type="ECO:0000313" key="4">
    <source>
        <dbReference type="Proteomes" id="UP000006813"/>
    </source>
</evidence>
<reference evidence="3 4" key="1">
    <citation type="journal article" date="2011" name="Nature">
        <title>Genome sequencing reveals insights into physiology and longevity of the naked mole rat.</title>
        <authorList>
            <person name="Kim E.B."/>
            <person name="Fang X."/>
            <person name="Fushan A.A."/>
            <person name="Huang Z."/>
            <person name="Lobanov A.V."/>
            <person name="Han L."/>
            <person name="Marino S.M."/>
            <person name="Sun X."/>
            <person name="Turanov A.A."/>
            <person name="Yang P."/>
            <person name="Yim S.H."/>
            <person name="Zhao X."/>
            <person name="Kasaikina M.V."/>
            <person name="Stoletzki N."/>
            <person name="Peng C."/>
            <person name="Polak P."/>
            <person name="Xiong Z."/>
            <person name="Kiezun A."/>
            <person name="Zhu Y."/>
            <person name="Chen Y."/>
            <person name="Kryukov G.V."/>
            <person name="Zhang Q."/>
            <person name="Peshkin L."/>
            <person name="Yang L."/>
            <person name="Bronson R.T."/>
            <person name="Buffenstein R."/>
            <person name="Wang B."/>
            <person name="Han C."/>
            <person name="Li Q."/>
            <person name="Chen L."/>
            <person name="Zhao W."/>
            <person name="Sunyaev S.R."/>
            <person name="Park T.J."/>
            <person name="Zhang G."/>
            <person name="Wang J."/>
            <person name="Gladyshev V.N."/>
        </authorList>
    </citation>
    <scope>NUCLEOTIDE SEQUENCE [LARGE SCALE GENOMIC DNA]</scope>
</reference>
<evidence type="ECO:0000259" key="2">
    <source>
        <dbReference type="Pfam" id="PF24082"/>
    </source>
</evidence>
<evidence type="ECO:0000313" key="3">
    <source>
        <dbReference type="EMBL" id="EHB18181.1"/>
    </source>
</evidence>
<accession>G5C9H0</accession>
<feature type="compositionally biased region" description="Basic and acidic residues" evidence="1">
    <location>
        <begin position="530"/>
        <end position="561"/>
    </location>
</feature>
<feature type="compositionally biased region" description="Basic and acidic residues" evidence="1">
    <location>
        <begin position="652"/>
        <end position="668"/>
    </location>
</feature>
<keyword evidence="3" id="KW-0282">Flagellum</keyword>
<dbReference type="GO" id="GO:0097225">
    <property type="term" value="C:sperm midpiece"/>
    <property type="evidence" value="ECO:0007669"/>
    <property type="project" value="TreeGrafter"/>
</dbReference>
<dbReference type="AlphaFoldDB" id="G5C9H0"/>
<feature type="compositionally biased region" description="Basic and acidic residues" evidence="1">
    <location>
        <begin position="125"/>
        <end position="138"/>
    </location>
</feature>
<feature type="region of interest" description="Disordered" evidence="1">
    <location>
        <begin position="647"/>
        <end position="668"/>
    </location>
</feature>
<evidence type="ECO:0000256" key="1">
    <source>
        <dbReference type="SAM" id="MobiDB-lite"/>
    </source>
</evidence>
<feature type="region of interest" description="Disordered" evidence="1">
    <location>
        <begin position="125"/>
        <end position="170"/>
    </location>
</feature>
<dbReference type="Pfam" id="PF24082">
    <property type="entry name" value="SPEF2_C"/>
    <property type="match status" value="1"/>
</dbReference>
<proteinExistence type="predicted"/>
<name>G5C9H0_HETGA</name>
<dbReference type="GO" id="GO:0007288">
    <property type="term" value="P:sperm axoneme assembly"/>
    <property type="evidence" value="ECO:0007669"/>
    <property type="project" value="TreeGrafter"/>
</dbReference>
<dbReference type="InterPro" id="IPR052634">
    <property type="entry name" value="Sperm_flagellar-bone_growth"/>
</dbReference>
<dbReference type="InParanoid" id="G5C9H0"/>
<feature type="non-terminal residue" evidence="3">
    <location>
        <position position="668"/>
    </location>
</feature>